<gene>
    <name evidence="1" type="ORF">BLNAU_9086</name>
</gene>
<evidence type="ECO:0000313" key="2">
    <source>
        <dbReference type="Proteomes" id="UP001281761"/>
    </source>
</evidence>
<evidence type="ECO:0000313" key="1">
    <source>
        <dbReference type="EMBL" id="KAK2955926.1"/>
    </source>
</evidence>
<name>A0ABQ9XWS4_9EUKA</name>
<sequence length="360" mass="41064">MKLDPNFMDNSLDICSNSFHITTLLLHASPPLEVDSENIRELILFVKETLTVMLTNISTIDNLIASLRSDSSPTTSLVSGDDKRMADSLTIMRDQCEEVLSSGWVFFVRVTFQITDDSSFPEFVVHLLKLSDKGIRENTIKSVASIVLTFPWMKEKVMAANLVGRMFEIVDFVSLPLSESYTHFALTTFLVTMLTPIGDDLEAVLEQSPLVRVSVFEPAKHFITFMFNNSDKLFLVEKDKSLLDIQLAVVHSVLKYMELRSDEHDTDIVSGLLKWETRAVVEMENEKHFELVFKGMLNTTLEWRQTNPERQKRREVLSREEGWDDTLELRVVGIDVNTSEDLVDLAVGFRIVQTFNSVEL</sequence>
<proteinExistence type="predicted"/>
<accession>A0ABQ9XWS4</accession>
<comment type="caution">
    <text evidence="1">The sequence shown here is derived from an EMBL/GenBank/DDBJ whole genome shotgun (WGS) entry which is preliminary data.</text>
</comment>
<organism evidence="1 2">
    <name type="scientific">Blattamonas nauphoetae</name>
    <dbReference type="NCBI Taxonomy" id="2049346"/>
    <lineage>
        <taxon>Eukaryota</taxon>
        <taxon>Metamonada</taxon>
        <taxon>Preaxostyla</taxon>
        <taxon>Oxymonadida</taxon>
        <taxon>Blattamonas</taxon>
    </lineage>
</organism>
<reference evidence="1 2" key="1">
    <citation type="journal article" date="2022" name="bioRxiv">
        <title>Genomics of Preaxostyla Flagellates Illuminates Evolutionary Transitions and the Path Towards Mitochondrial Loss.</title>
        <authorList>
            <person name="Novak L.V.F."/>
            <person name="Treitli S.C."/>
            <person name="Pyrih J."/>
            <person name="Halakuc P."/>
            <person name="Pipaliya S.V."/>
            <person name="Vacek V."/>
            <person name="Brzon O."/>
            <person name="Soukal P."/>
            <person name="Eme L."/>
            <person name="Dacks J.B."/>
            <person name="Karnkowska A."/>
            <person name="Elias M."/>
            <person name="Hampl V."/>
        </authorList>
    </citation>
    <scope>NUCLEOTIDE SEQUENCE [LARGE SCALE GENOMIC DNA]</scope>
    <source>
        <strain evidence="1">NAU3</strain>
        <tissue evidence="1">Gut</tissue>
    </source>
</reference>
<dbReference type="EMBL" id="JARBJD010000061">
    <property type="protein sequence ID" value="KAK2955926.1"/>
    <property type="molecule type" value="Genomic_DNA"/>
</dbReference>
<dbReference type="Proteomes" id="UP001281761">
    <property type="component" value="Unassembled WGS sequence"/>
</dbReference>
<protein>
    <submittedName>
        <fullName evidence="1">Uncharacterized protein</fullName>
    </submittedName>
</protein>
<keyword evidence="2" id="KW-1185">Reference proteome</keyword>